<evidence type="ECO:0000313" key="26">
    <source>
        <dbReference type="Proteomes" id="UP000784919"/>
    </source>
</evidence>
<keyword evidence="14" id="KW-0811">Translocation</keyword>
<evidence type="ECO:0000256" key="8">
    <source>
        <dbReference type="ARBA" id="ARBA00022792"/>
    </source>
</evidence>
<dbReference type="Proteomes" id="UP000742024">
    <property type="component" value="Unassembled WGS sequence"/>
</dbReference>
<keyword evidence="8" id="KW-0999">Mitochondrion inner membrane</keyword>
<comment type="caution">
    <text evidence="24">The sequence shown here is derived from an EMBL/GenBank/DDBJ whole genome shotgun (WGS) entry which is preliminary data.</text>
</comment>
<dbReference type="PROSITE" id="PS51808">
    <property type="entry name" value="CHCH"/>
    <property type="match status" value="1"/>
</dbReference>
<evidence type="ECO:0000256" key="14">
    <source>
        <dbReference type="ARBA" id="ARBA00023010"/>
    </source>
</evidence>
<dbReference type="EMBL" id="SRPR01000240">
    <property type="protein sequence ID" value="KAG5955739.1"/>
    <property type="molecule type" value="Genomic_DNA"/>
</dbReference>
<evidence type="ECO:0000256" key="9">
    <source>
        <dbReference type="ARBA" id="ARBA00022927"/>
    </source>
</evidence>
<dbReference type="PANTHER" id="PTHR21622">
    <property type="entry name" value="COILED-COIL-HELIX-COILED-COIL-HELIX DOMAIN CONTAINING 4"/>
    <property type="match status" value="1"/>
</dbReference>
<dbReference type="InterPro" id="IPR010625">
    <property type="entry name" value="CHCH"/>
</dbReference>
<evidence type="ECO:0000256" key="6">
    <source>
        <dbReference type="ARBA" id="ARBA00022448"/>
    </source>
</evidence>
<evidence type="ECO:0000256" key="21">
    <source>
        <dbReference type="SAM" id="MobiDB-lite"/>
    </source>
</evidence>
<feature type="region of interest" description="Disordered" evidence="21">
    <location>
        <begin position="287"/>
        <end position="354"/>
    </location>
</feature>
<keyword evidence="17" id="KW-1015">Disulfide bond</keyword>
<keyword evidence="10" id="KW-0809">Transit peptide</keyword>
<comment type="subunit">
    <text evidence="4">Monomer.</text>
</comment>
<comment type="function">
    <text evidence="19">Required for the import and folding of small cysteine-containing proteins (small Tim) in the mitochondrial intermembrane space (IMS). Forms a redox cycle with ERV1 that involves a disulfide relay system. Precursor proteins to be imported into the IMS are translocated in their reduced form into the mitochondria. The oxidized form of MIA40 forms a transient intermolecular disulfide bridge with the reduced precursor protein, resulting in oxidation of the precursor protein that now contains an intramolecular disulfide bond and is able to undergo folding in the IMS.</text>
</comment>
<keyword evidence="6" id="KW-0813">Transport</keyword>
<dbReference type="GO" id="GO:0015035">
    <property type="term" value="F:protein-disulfide reductase activity"/>
    <property type="evidence" value="ECO:0007669"/>
    <property type="project" value="InterPro"/>
</dbReference>
<dbReference type="GO" id="GO:0005743">
    <property type="term" value="C:mitochondrial inner membrane"/>
    <property type="evidence" value="ECO:0007669"/>
    <property type="project" value="UniProtKB-SubCell"/>
</dbReference>
<reference evidence="24 25" key="1">
    <citation type="journal article" date="2020" name="bioRxiv">
        <title>Whole genome comparisons of ergot fungi reveals the divergence and evolution of species within the genus Claviceps are the result of varying mechanisms driving genome evolution and host range expansion.</title>
        <authorList>
            <person name="Wyka S.A."/>
            <person name="Mondo S.J."/>
            <person name="Liu M."/>
            <person name="Dettman J."/>
            <person name="Nalam V."/>
            <person name="Broders K.D."/>
        </authorList>
    </citation>
    <scope>NUCLEOTIDE SEQUENCE</scope>
    <source>
        <strain evidence="24">CCC 1102</strain>
        <strain evidence="23 25">LM583</strain>
    </source>
</reference>
<evidence type="ECO:0000256" key="5">
    <source>
        <dbReference type="ARBA" id="ARBA00013714"/>
    </source>
</evidence>
<feature type="region of interest" description="Disordered" evidence="21">
    <location>
        <begin position="1"/>
        <end position="42"/>
    </location>
</feature>
<keyword evidence="18" id="KW-0676">Redox-active center</keyword>
<dbReference type="OrthoDB" id="7481291at2759"/>
<feature type="compositionally biased region" description="Polar residues" evidence="21">
    <location>
        <begin position="182"/>
        <end position="200"/>
    </location>
</feature>
<evidence type="ECO:0000256" key="11">
    <source>
        <dbReference type="ARBA" id="ARBA00022968"/>
    </source>
</evidence>
<keyword evidence="12" id="KW-1133">Transmembrane helix</keyword>
<keyword evidence="9" id="KW-0653">Protein transport</keyword>
<evidence type="ECO:0000256" key="12">
    <source>
        <dbReference type="ARBA" id="ARBA00022989"/>
    </source>
</evidence>
<feature type="region of interest" description="Disordered" evidence="21">
    <location>
        <begin position="83"/>
        <end position="103"/>
    </location>
</feature>
<protein>
    <recommendedName>
        <fullName evidence="5">Mitochondrial intermembrane space import and assembly protein 40</fullName>
    </recommendedName>
    <alternativeName>
        <fullName evidence="20">Mitochondrial import inner membrane translocase TIM40</fullName>
    </alternativeName>
</protein>
<comment type="cofactor">
    <cofactor evidence="1">
        <name>Zn(2+)</name>
        <dbReference type="ChEBI" id="CHEBI:29105"/>
    </cofactor>
</comment>
<evidence type="ECO:0000256" key="17">
    <source>
        <dbReference type="ARBA" id="ARBA00023157"/>
    </source>
</evidence>
<proteinExistence type="predicted"/>
<sequence>MPSTGTGLYRLRRPDKHRNGPIRELLTNPTRPSTQLSSSTYTQHSPIRNIVANCLRQGHNMYRFGLRTASRQALSSLRAPACRSAPRRLASTASPADRPSSWKGSALRWGLAVAAVYYYNTSTVFADELEAQEPLTRTAPSSFAESETPTVESVVEKKRQELQTKTQDLNTASETKVAESATLESQPSTEAQTDAATASSEEGVEEDAPREAAFNPETGEINWDCPCLGGMAHGPCGEEFKAAFSCFVYSTDEPKGMDCIDKFQGMQECFRKYPDHYGAELIDDDDEAAENQAPESDAPSAVQGQAFEEQQAETPEQHRAPAEGSGLKVVEQSVADDGASKPSEVAVSAGNKDA</sequence>
<dbReference type="PANTHER" id="PTHR21622:SF0">
    <property type="entry name" value="COILED-COIL-HELIX-COILED-COIL-HELIX DOMAIN CONTAINING 4"/>
    <property type="match status" value="1"/>
</dbReference>
<dbReference type="Proteomes" id="UP000784919">
    <property type="component" value="Unassembled WGS sequence"/>
</dbReference>
<evidence type="ECO:0000256" key="10">
    <source>
        <dbReference type="ARBA" id="ARBA00022946"/>
    </source>
</evidence>
<evidence type="ECO:0000256" key="13">
    <source>
        <dbReference type="ARBA" id="ARBA00023002"/>
    </source>
</evidence>
<evidence type="ECO:0000313" key="23">
    <source>
        <dbReference type="EMBL" id="KAG5955739.1"/>
    </source>
</evidence>
<evidence type="ECO:0000256" key="19">
    <source>
        <dbReference type="ARBA" id="ARBA00024980"/>
    </source>
</evidence>
<keyword evidence="15" id="KW-0496">Mitochondrion</keyword>
<name>A0A9P7MQI1_9HYPO</name>
<evidence type="ECO:0000313" key="24">
    <source>
        <dbReference type="EMBL" id="KAG5963222.1"/>
    </source>
</evidence>
<evidence type="ECO:0000256" key="16">
    <source>
        <dbReference type="ARBA" id="ARBA00023136"/>
    </source>
</evidence>
<evidence type="ECO:0000256" key="15">
    <source>
        <dbReference type="ARBA" id="ARBA00023128"/>
    </source>
</evidence>
<accession>A0A9P7MQI1</accession>
<dbReference type="FunFam" id="1.10.287.2900:FF:000002">
    <property type="entry name" value="Mitochondrial intermembrane space import and assembly protein"/>
    <property type="match status" value="1"/>
</dbReference>
<keyword evidence="16" id="KW-0472">Membrane</keyword>
<dbReference type="Pfam" id="PF06747">
    <property type="entry name" value="CHCH"/>
    <property type="match status" value="1"/>
</dbReference>
<keyword evidence="7" id="KW-0812">Transmembrane</keyword>
<dbReference type="InterPro" id="IPR039289">
    <property type="entry name" value="CHCHD4"/>
</dbReference>
<dbReference type="Gene3D" id="1.10.287.2900">
    <property type="match status" value="1"/>
</dbReference>
<dbReference type="EMBL" id="SRPS01000198">
    <property type="protein sequence ID" value="KAG5963222.1"/>
    <property type="molecule type" value="Genomic_DNA"/>
</dbReference>
<evidence type="ECO:0000256" key="4">
    <source>
        <dbReference type="ARBA" id="ARBA00011245"/>
    </source>
</evidence>
<dbReference type="GO" id="GO:0005758">
    <property type="term" value="C:mitochondrial intermembrane space"/>
    <property type="evidence" value="ECO:0007669"/>
    <property type="project" value="TreeGrafter"/>
</dbReference>
<evidence type="ECO:0000256" key="1">
    <source>
        <dbReference type="ARBA" id="ARBA00001947"/>
    </source>
</evidence>
<dbReference type="GO" id="GO:0045041">
    <property type="term" value="P:protein import into mitochondrial intermembrane space"/>
    <property type="evidence" value="ECO:0007669"/>
    <property type="project" value="InterPro"/>
</dbReference>
<comment type="cofactor">
    <cofactor evidence="2">
        <name>Cu(2+)</name>
        <dbReference type="ChEBI" id="CHEBI:29036"/>
    </cofactor>
</comment>
<evidence type="ECO:0000256" key="2">
    <source>
        <dbReference type="ARBA" id="ARBA00001973"/>
    </source>
</evidence>
<gene>
    <name evidence="24" type="ORF">E4U56_002820</name>
    <name evidence="23" type="ORF">E4U57_003197</name>
</gene>
<keyword evidence="11" id="KW-0735">Signal-anchor</keyword>
<evidence type="ECO:0000256" key="20">
    <source>
        <dbReference type="ARBA" id="ARBA00033150"/>
    </source>
</evidence>
<keyword evidence="13" id="KW-0560">Oxidoreductase</keyword>
<evidence type="ECO:0000313" key="25">
    <source>
        <dbReference type="Proteomes" id="UP000742024"/>
    </source>
</evidence>
<evidence type="ECO:0000256" key="3">
    <source>
        <dbReference type="ARBA" id="ARBA00004164"/>
    </source>
</evidence>
<evidence type="ECO:0000256" key="7">
    <source>
        <dbReference type="ARBA" id="ARBA00022692"/>
    </source>
</evidence>
<evidence type="ECO:0000256" key="18">
    <source>
        <dbReference type="ARBA" id="ARBA00023284"/>
    </source>
</evidence>
<feature type="region of interest" description="Disordered" evidence="21">
    <location>
        <begin position="136"/>
        <end position="219"/>
    </location>
</feature>
<feature type="compositionally biased region" description="Basic residues" evidence="21">
    <location>
        <begin position="10"/>
        <end position="20"/>
    </location>
</feature>
<keyword evidence="25" id="KW-1185">Reference proteome</keyword>
<feature type="domain" description="CHCH" evidence="22">
    <location>
        <begin position="236"/>
        <end position="272"/>
    </location>
</feature>
<evidence type="ECO:0000259" key="22">
    <source>
        <dbReference type="Pfam" id="PF06747"/>
    </source>
</evidence>
<feature type="compositionally biased region" description="Polar residues" evidence="21">
    <location>
        <begin position="163"/>
        <end position="174"/>
    </location>
</feature>
<comment type="subcellular location">
    <subcellularLocation>
        <location evidence="3">Mitochondrion inner membrane</location>
        <topology evidence="3">Single-pass type II membrane protein</topology>
        <orientation evidence="3">Intermembrane side</orientation>
    </subcellularLocation>
</comment>
<organism evidence="24 26">
    <name type="scientific">Claviceps arundinis</name>
    <dbReference type="NCBI Taxonomy" id="1623583"/>
    <lineage>
        <taxon>Eukaryota</taxon>
        <taxon>Fungi</taxon>
        <taxon>Dikarya</taxon>
        <taxon>Ascomycota</taxon>
        <taxon>Pezizomycotina</taxon>
        <taxon>Sordariomycetes</taxon>
        <taxon>Hypocreomycetidae</taxon>
        <taxon>Hypocreales</taxon>
        <taxon>Clavicipitaceae</taxon>
        <taxon>Claviceps</taxon>
    </lineage>
</organism>
<dbReference type="AlphaFoldDB" id="A0A9P7MQI1"/>
<feature type="compositionally biased region" description="Polar residues" evidence="21">
    <location>
        <begin position="27"/>
        <end position="42"/>
    </location>
</feature>